<keyword evidence="3" id="KW-1185">Reference proteome</keyword>
<evidence type="ECO:0000256" key="1">
    <source>
        <dbReference type="SAM" id="MobiDB-lite"/>
    </source>
</evidence>
<feature type="region of interest" description="Disordered" evidence="1">
    <location>
        <begin position="108"/>
        <end position="129"/>
    </location>
</feature>
<organism evidence="2 3">
    <name type="scientific">Phytophthora fragariaefolia</name>
    <dbReference type="NCBI Taxonomy" id="1490495"/>
    <lineage>
        <taxon>Eukaryota</taxon>
        <taxon>Sar</taxon>
        <taxon>Stramenopiles</taxon>
        <taxon>Oomycota</taxon>
        <taxon>Peronosporomycetes</taxon>
        <taxon>Peronosporales</taxon>
        <taxon>Peronosporaceae</taxon>
        <taxon>Phytophthora</taxon>
    </lineage>
</organism>
<evidence type="ECO:0000313" key="2">
    <source>
        <dbReference type="EMBL" id="GMF61818.1"/>
    </source>
</evidence>
<comment type="caution">
    <text evidence="2">The sequence shown here is derived from an EMBL/GenBank/DDBJ whole genome shotgun (WGS) entry which is preliminary data.</text>
</comment>
<dbReference type="Proteomes" id="UP001165121">
    <property type="component" value="Unassembled WGS sequence"/>
</dbReference>
<dbReference type="EMBL" id="BSXT01006040">
    <property type="protein sequence ID" value="GMF61818.1"/>
    <property type="molecule type" value="Genomic_DNA"/>
</dbReference>
<feature type="compositionally biased region" description="Low complexity" evidence="1">
    <location>
        <begin position="116"/>
        <end position="125"/>
    </location>
</feature>
<dbReference type="OrthoDB" id="128768at2759"/>
<proteinExistence type="predicted"/>
<dbReference type="AlphaFoldDB" id="A0A9W7D6Q6"/>
<name>A0A9W7D6Q6_9STRA</name>
<evidence type="ECO:0000313" key="3">
    <source>
        <dbReference type="Proteomes" id="UP001165121"/>
    </source>
</evidence>
<sequence>MTDKRNNFSSEEDVAHLRQAISDQPFLSARGGVRAAWDTHRNARGADAAAYGVAERVTEQTVLLYEFVELLDDHKAPLEAENESVKRKREADEEAACTARRLVMESLAETDELDNSSSASSSQTSSKRRKEAELRDVFVKMKEQELTAQKEAREQVALLRAEERQKDRDFLFALVEMIGKQVAAITSAQKTS</sequence>
<reference evidence="2" key="1">
    <citation type="submission" date="2023-04" db="EMBL/GenBank/DDBJ databases">
        <title>Phytophthora fragariaefolia NBRC 109709.</title>
        <authorList>
            <person name="Ichikawa N."/>
            <person name="Sato H."/>
            <person name="Tonouchi N."/>
        </authorList>
    </citation>
    <scope>NUCLEOTIDE SEQUENCE</scope>
    <source>
        <strain evidence="2">NBRC 109709</strain>
    </source>
</reference>
<accession>A0A9W7D6Q6</accession>
<protein>
    <submittedName>
        <fullName evidence="2">Unnamed protein product</fullName>
    </submittedName>
</protein>
<gene>
    <name evidence="2" type="ORF">Pfra01_002692200</name>
</gene>